<dbReference type="Proteomes" id="UP000553632">
    <property type="component" value="Unassembled WGS sequence"/>
</dbReference>
<sequence length="360" mass="39254">MAPADQPNAASPLEQIGARVIDDAAVVTTVCEKLKEHHITSVRAVSCLSEKAVTTVCNELKECEHTANLSEGVTESYLWGMVGEANAQLRFAESTVTAQRAPTPEDSGPDQRVQKTRSYARGFQQAIQKYGPFSPEVYPSQKLLDSLRGSGWTYVDLHRYMPSDGPVSRKPETRWAEREDGTVVRVKADDGDDEVSYRAFGSKWCLAYQSLGWAMIINSLDSTEPLNPLNAITLADIDCHRARILALSVQFGWRTASCADIAIRKQIASSEAFHIAPLGEFYQKPELTAGVMLSSLAAATRNNQPPGGKREGKPSTHPSSGPSQKRHRGYGGNRAHNERPQGAGRNDGHNDSKNAPLVPS</sequence>
<feature type="region of interest" description="Disordered" evidence="1">
    <location>
        <begin position="300"/>
        <end position="360"/>
    </location>
</feature>
<evidence type="ECO:0000313" key="2">
    <source>
        <dbReference type="EMBL" id="KAF4749909.1"/>
    </source>
</evidence>
<reference evidence="2 3" key="1">
    <citation type="submission" date="2020-04" db="EMBL/GenBank/DDBJ databases">
        <title>Perkinsus olseni comparative genomics.</title>
        <authorList>
            <person name="Bogema D.R."/>
        </authorList>
    </citation>
    <scope>NUCLEOTIDE SEQUENCE [LARGE SCALE GENOMIC DNA]</scope>
    <source>
        <strain evidence="2 3">ATCC PRA-207</strain>
    </source>
</reference>
<protein>
    <submittedName>
        <fullName evidence="2">Uncharacterized protein</fullName>
    </submittedName>
</protein>
<keyword evidence="3" id="KW-1185">Reference proteome</keyword>
<evidence type="ECO:0000313" key="3">
    <source>
        <dbReference type="Proteomes" id="UP000553632"/>
    </source>
</evidence>
<dbReference type="AlphaFoldDB" id="A0A7J6TWT4"/>
<evidence type="ECO:0000256" key="1">
    <source>
        <dbReference type="SAM" id="MobiDB-lite"/>
    </source>
</evidence>
<comment type="caution">
    <text evidence="2">The sequence shown here is derived from an EMBL/GenBank/DDBJ whole genome shotgun (WGS) entry which is preliminary data.</text>
</comment>
<accession>A0A7J6TWT4</accession>
<organism evidence="2 3">
    <name type="scientific">Perkinsus olseni</name>
    <name type="common">Perkinsus atlanticus</name>
    <dbReference type="NCBI Taxonomy" id="32597"/>
    <lineage>
        <taxon>Eukaryota</taxon>
        <taxon>Sar</taxon>
        <taxon>Alveolata</taxon>
        <taxon>Perkinsozoa</taxon>
        <taxon>Perkinsea</taxon>
        <taxon>Perkinsida</taxon>
        <taxon>Perkinsidae</taxon>
        <taxon>Perkinsus</taxon>
    </lineage>
</organism>
<dbReference type="EMBL" id="JABANO010007552">
    <property type="protein sequence ID" value="KAF4749909.1"/>
    <property type="molecule type" value="Genomic_DNA"/>
</dbReference>
<name>A0A7J6TWT4_PEROL</name>
<gene>
    <name evidence="2" type="ORF">FOZ63_008449</name>
</gene>
<proteinExistence type="predicted"/>